<dbReference type="InterPro" id="IPR000608">
    <property type="entry name" value="UBC"/>
</dbReference>
<feature type="compositionally biased region" description="Low complexity" evidence="15">
    <location>
        <begin position="479"/>
        <end position="500"/>
    </location>
</feature>
<dbReference type="PANTHER" id="PTHR46116">
    <property type="entry name" value="(E3-INDEPENDENT) E2 UBIQUITIN-CONJUGATING ENZYME"/>
    <property type="match status" value="1"/>
</dbReference>
<evidence type="ECO:0000256" key="16">
    <source>
        <dbReference type="SAM" id="Phobius"/>
    </source>
</evidence>
<evidence type="ECO:0000256" key="13">
    <source>
        <dbReference type="ARBA" id="ARBA00042316"/>
    </source>
</evidence>
<dbReference type="GO" id="GO:0004869">
    <property type="term" value="F:cysteine-type endopeptidase inhibitor activity"/>
    <property type="evidence" value="ECO:0007669"/>
    <property type="project" value="TreeGrafter"/>
</dbReference>
<dbReference type="GO" id="GO:0005737">
    <property type="term" value="C:cytoplasm"/>
    <property type="evidence" value="ECO:0007669"/>
    <property type="project" value="UniProtKB-SubCell"/>
</dbReference>
<evidence type="ECO:0000313" key="18">
    <source>
        <dbReference type="Proteomes" id="UP000095280"/>
    </source>
</evidence>
<keyword evidence="18" id="KW-1185">Reference proteome</keyword>
<dbReference type="PANTHER" id="PTHR46116:SF26">
    <property type="entry name" value="UBIQUITIN-CONJUGATING ENZYME E2 Z"/>
    <property type="match status" value="1"/>
</dbReference>
<organism evidence="18 19">
    <name type="scientific">Macrostomum lignano</name>
    <dbReference type="NCBI Taxonomy" id="282301"/>
    <lineage>
        <taxon>Eukaryota</taxon>
        <taxon>Metazoa</taxon>
        <taxon>Spiralia</taxon>
        <taxon>Lophotrochozoa</taxon>
        <taxon>Platyhelminthes</taxon>
        <taxon>Rhabditophora</taxon>
        <taxon>Macrostomorpha</taxon>
        <taxon>Macrostomida</taxon>
        <taxon>Macrostomidae</taxon>
        <taxon>Macrostomum</taxon>
    </lineage>
</organism>
<dbReference type="EC" id="2.3.2.23" evidence="3"/>
<evidence type="ECO:0000313" key="19">
    <source>
        <dbReference type="WBParaSite" id="maker-uti_cns_0002607-snap-gene-0.3-mRNA-1"/>
    </source>
</evidence>
<feature type="region of interest" description="Disordered" evidence="15">
    <location>
        <begin position="51"/>
        <end position="70"/>
    </location>
</feature>
<accession>A0A1I8GNM9</accession>
<protein>
    <recommendedName>
        <fullName evidence="11">Ubiquitin-conjugating enzyme E2 Z</fullName>
        <ecNumber evidence="3">2.3.2.23</ecNumber>
    </recommendedName>
    <alternativeName>
        <fullName evidence="12">E2 ubiquitin-conjugating enzyme Z</fullName>
    </alternativeName>
    <alternativeName>
        <fullName evidence="14">Ubiquitin carrier protein Z</fullName>
    </alternativeName>
    <alternativeName>
        <fullName evidence="13">Ubiquitin-protein ligase Z</fullName>
    </alternativeName>
</protein>
<evidence type="ECO:0000256" key="6">
    <source>
        <dbReference type="ARBA" id="ARBA00022703"/>
    </source>
</evidence>
<evidence type="ECO:0000256" key="5">
    <source>
        <dbReference type="ARBA" id="ARBA00022679"/>
    </source>
</evidence>
<feature type="domain" description="UBC core" evidence="17">
    <location>
        <begin position="72"/>
        <end position="232"/>
    </location>
</feature>
<dbReference type="SMART" id="SM00212">
    <property type="entry name" value="UBCc"/>
    <property type="match status" value="1"/>
</dbReference>
<keyword evidence="10" id="KW-0539">Nucleus</keyword>
<name>A0A1I8GNM9_9PLAT</name>
<evidence type="ECO:0000256" key="11">
    <source>
        <dbReference type="ARBA" id="ARBA00039894"/>
    </source>
</evidence>
<reference evidence="19" key="1">
    <citation type="submission" date="2016-11" db="UniProtKB">
        <authorList>
            <consortium name="WormBaseParasite"/>
        </authorList>
    </citation>
    <scope>IDENTIFICATION</scope>
</reference>
<dbReference type="AlphaFoldDB" id="A0A1I8GNM9"/>
<sequence>MFHSMTPHPHHSPFPMPFLPMSGEPMPIPIPMPMPMPMLMPMPMGNWDAYKRPEQWDPDHPSRDSEPAPSRQCLKRFTDDLRRLCHQPQPLAEVFPDEDCAVRAELLLRGGDGTPYAGGFFHFSVRAPPDYPQRPPYVAFRTASHGDRVRFHPNFYERGCVCMSILNTWGECTWDSSYRLENIIHDMQFRLDDQPLKHEPAPMRECEQSNQHYNDQIAYETLRIAVCQQLEQRSLPPALHLSAARYFVDNFDAYLGRCHKLKKRLDGLPIRNVYNPGKETFEDTFEFAAVAKRLEKSKPNNRKVDCAICLPTAASMVRLLALSLLLACLLGPARCQGSISSSASSSSSTDVRIRVSVSEHLVTLSCDVIATGAGADDHKVQFYCPVLSSSLQCFGECSPICNMQSDGSCPVIDPILVSGVSCDRTVRPPDAKTVSLTVDTRLPRLAGAWSCKFRGAVSATVDLTAYVMKTTFAPTQPMPTGRRGAAAAAESPPTSAPAAADLGVWKPDVRRFPADLAATQDDLDRHPNLAKFARTDYIIGVLAVMSASLLLNLGFCVRCILARHYVETRRRNQRKPLGWLGSCLCVSTVQVDLDAAEAAHGQQRSTGQRQRRQEGLGVAEMSTGSQNQRLLQKQQQQQQCLYCMQTDCRILYDDVARTGSECGSSCFRGYAGGGAGGSFRMPTVSGRGAGSISMSGVPEESSVGRDVDREADAASSMGQQDDAGSDISASGGGAGSRLALSRRMLRKADTLLREANSLLVETEPTTDQSPE</sequence>
<feature type="compositionally biased region" description="Basic and acidic residues" evidence="15">
    <location>
        <begin position="702"/>
        <end position="712"/>
    </location>
</feature>
<keyword evidence="16" id="KW-0472">Membrane</keyword>
<evidence type="ECO:0000256" key="3">
    <source>
        <dbReference type="ARBA" id="ARBA00012486"/>
    </source>
</evidence>
<keyword evidence="16" id="KW-0812">Transmembrane</keyword>
<dbReference type="GO" id="GO:0005634">
    <property type="term" value="C:nucleus"/>
    <property type="evidence" value="ECO:0007669"/>
    <property type="project" value="UniProtKB-SubCell"/>
</dbReference>
<dbReference type="GO" id="GO:0006915">
    <property type="term" value="P:apoptotic process"/>
    <property type="evidence" value="ECO:0007669"/>
    <property type="project" value="UniProtKB-KW"/>
</dbReference>
<dbReference type="GO" id="GO:0061631">
    <property type="term" value="F:ubiquitin conjugating enzyme activity"/>
    <property type="evidence" value="ECO:0007669"/>
    <property type="project" value="UniProtKB-EC"/>
</dbReference>
<keyword evidence="8" id="KW-0833">Ubl conjugation pathway</keyword>
<keyword evidence="9" id="KW-0067">ATP-binding</keyword>
<feature type="compositionally biased region" description="Basic and acidic residues" evidence="15">
    <location>
        <begin position="51"/>
        <end position="66"/>
    </location>
</feature>
<feature type="region of interest" description="Disordered" evidence="15">
    <location>
        <begin position="477"/>
        <end position="500"/>
    </location>
</feature>
<feature type="transmembrane region" description="Helical" evidence="16">
    <location>
        <begin position="537"/>
        <end position="561"/>
    </location>
</feature>
<feature type="region of interest" description="Disordered" evidence="15">
    <location>
        <begin position="687"/>
        <end position="736"/>
    </location>
</feature>
<dbReference type="PROSITE" id="PS50127">
    <property type="entry name" value="UBC_2"/>
    <property type="match status" value="1"/>
</dbReference>
<dbReference type="GO" id="GO:0005524">
    <property type="term" value="F:ATP binding"/>
    <property type="evidence" value="ECO:0007669"/>
    <property type="project" value="UniProtKB-KW"/>
</dbReference>
<evidence type="ECO:0000259" key="17">
    <source>
        <dbReference type="PROSITE" id="PS50127"/>
    </source>
</evidence>
<keyword evidence="5" id="KW-0808">Transferase</keyword>
<keyword evidence="7" id="KW-0547">Nucleotide-binding</keyword>
<evidence type="ECO:0000256" key="12">
    <source>
        <dbReference type="ARBA" id="ARBA00041798"/>
    </source>
</evidence>
<evidence type="ECO:0000256" key="15">
    <source>
        <dbReference type="SAM" id="MobiDB-lite"/>
    </source>
</evidence>
<dbReference type="Proteomes" id="UP000095280">
    <property type="component" value="Unplaced"/>
</dbReference>
<evidence type="ECO:0000256" key="10">
    <source>
        <dbReference type="ARBA" id="ARBA00023242"/>
    </source>
</evidence>
<dbReference type="GO" id="GO:0043066">
    <property type="term" value="P:negative regulation of apoptotic process"/>
    <property type="evidence" value="ECO:0007669"/>
    <property type="project" value="TreeGrafter"/>
</dbReference>
<evidence type="ECO:0000256" key="14">
    <source>
        <dbReference type="ARBA" id="ARBA00042401"/>
    </source>
</evidence>
<evidence type="ECO:0000256" key="2">
    <source>
        <dbReference type="ARBA" id="ARBA00004496"/>
    </source>
</evidence>
<dbReference type="Pfam" id="PF00179">
    <property type="entry name" value="UQ_con"/>
    <property type="match status" value="1"/>
</dbReference>
<keyword evidence="6" id="KW-0053">Apoptosis</keyword>
<evidence type="ECO:0000256" key="9">
    <source>
        <dbReference type="ARBA" id="ARBA00022840"/>
    </source>
</evidence>
<feature type="region of interest" description="Disordered" evidence="15">
    <location>
        <begin position="599"/>
        <end position="624"/>
    </location>
</feature>
<proteinExistence type="predicted"/>
<dbReference type="SUPFAM" id="SSF54495">
    <property type="entry name" value="UBC-like"/>
    <property type="match status" value="1"/>
</dbReference>
<evidence type="ECO:0000256" key="1">
    <source>
        <dbReference type="ARBA" id="ARBA00004123"/>
    </source>
</evidence>
<evidence type="ECO:0000256" key="7">
    <source>
        <dbReference type="ARBA" id="ARBA00022741"/>
    </source>
</evidence>
<dbReference type="InterPro" id="IPR016135">
    <property type="entry name" value="UBQ-conjugating_enzyme/RWD"/>
</dbReference>
<keyword evidence="4" id="KW-0963">Cytoplasm</keyword>
<dbReference type="WBParaSite" id="maker-uti_cns_0002607-snap-gene-0.3-mRNA-1">
    <property type="protein sequence ID" value="maker-uti_cns_0002607-snap-gene-0.3-mRNA-1"/>
    <property type="gene ID" value="maker-uti_cns_0002607-snap-gene-0.3"/>
</dbReference>
<comment type="subcellular location">
    <subcellularLocation>
        <location evidence="2">Cytoplasm</location>
    </subcellularLocation>
    <subcellularLocation>
        <location evidence="1">Nucleus</location>
    </subcellularLocation>
</comment>
<evidence type="ECO:0000256" key="8">
    <source>
        <dbReference type="ARBA" id="ARBA00022786"/>
    </source>
</evidence>
<dbReference type="Gene3D" id="3.10.110.10">
    <property type="entry name" value="Ubiquitin Conjugating Enzyme"/>
    <property type="match status" value="1"/>
</dbReference>
<keyword evidence="16" id="KW-1133">Transmembrane helix</keyword>
<evidence type="ECO:0000256" key="4">
    <source>
        <dbReference type="ARBA" id="ARBA00022490"/>
    </source>
</evidence>